<keyword evidence="3 6" id="KW-0328">Glycosyltransferase</keyword>
<dbReference type="Gene3D" id="3.40.50.2000">
    <property type="entry name" value="Glycogen Phosphorylase B"/>
    <property type="match status" value="2"/>
</dbReference>
<evidence type="ECO:0000256" key="1">
    <source>
        <dbReference type="ARBA" id="ARBA00001478"/>
    </source>
</evidence>
<dbReference type="HAMAP" id="MF_00484">
    <property type="entry name" value="Glycogen_synth"/>
    <property type="match status" value="1"/>
</dbReference>
<feature type="binding site" evidence="6">
    <location>
        <position position="17"/>
    </location>
    <ligand>
        <name>ADP-alpha-D-glucose</name>
        <dbReference type="ChEBI" id="CHEBI:57498"/>
    </ligand>
</feature>
<evidence type="ECO:0000256" key="2">
    <source>
        <dbReference type="ARBA" id="ARBA00010281"/>
    </source>
</evidence>
<evidence type="ECO:0000256" key="6">
    <source>
        <dbReference type="HAMAP-Rule" id="MF_00484"/>
    </source>
</evidence>
<keyword evidence="5 6" id="KW-0320">Glycogen biosynthesis</keyword>
<gene>
    <name evidence="6 8" type="primary">glgA</name>
    <name evidence="8" type="ORF">NHU_01872</name>
</gene>
<dbReference type="CDD" id="cd03791">
    <property type="entry name" value="GT5_Glycogen_synthase_DULL1-like"/>
    <property type="match status" value="1"/>
</dbReference>
<evidence type="ECO:0000313" key="8">
    <source>
        <dbReference type="EMBL" id="BAQ69027.1"/>
    </source>
</evidence>
<evidence type="ECO:0000256" key="3">
    <source>
        <dbReference type="ARBA" id="ARBA00022676"/>
    </source>
</evidence>
<dbReference type="GO" id="GO:0005829">
    <property type="term" value="C:cytosol"/>
    <property type="evidence" value="ECO:0007669"/>
    <property type="project" value="TreeGrafter"/>
</dbReference>
<evidence type="ECO:0000313" key="9">
    <source>
        <dbReference type="Proteomes" id="UP000064912"/>
    </source>
</evidence>
<proteinExistence type="inferred from homology"/>
<keyword evidence="4 6" id="KW-0808">Transferase</keyword>
<dbReference type="EMBL" id="AP014800">
    <property type="protein sequence ID" value="BAQ69027.1"/>
    <property type="molecule type" value="Genomic_DNA"/>
</dbReference>
<dbReference type="NCBIfam" id="NF001899">
    <property type="entry name" value="PRK00654.1-2"/>
    <property type="match status" value="1"/>
</dbReference>
<evidence type="ECO:0000259" key="7">
    <source>
        <dbReference type="Pfam" id="PF08323"/>
    </source>
</evidence>
<dbReference type="UniPathway" id="UPA00164"/>
<comment type="similarity">
    <text evidence="2 6">Belongs to the glycosyltransferase 1 family. Bacterial/plant glycogen synthase subfamily.</text>
</comment>
<dbReference type="GO" id="GO:0005978">
    <property type="term" value="P:glycogen biosynthetic process"/>
    <property type="evidence" value="ECO:0007669"/>
    <property type="project" value="UniProtKB-UniRule"/>
</dbReference>
<dbReference type="InterPro" id="IPR011835">
    <property type="entry name" value="GS/SS"/>
</dbReference>
<dbReference type="GO" id="GO:0009011">
    <property type="term" value="F:alpha-1,4-glucan glucosyltransferase (ADP-glucose donor) activity"/>
    <property type="evidence" value="ECO:0007669"/>
    <property type="project" value="UniProtKB-UniRule"/>
</dbReference>
<evidence type="ECO:0000256" key="4">
    <source>
        <dbReference type="ARBA" id="ARBA00022679"/>
    </source>
</evidence>
<organism evidence="8 9">
    <name type="scientific">Rhodovulum sulfidophilum</name>
    <name type="common">Rhodobacter sulfidophilus</name>
    <dbReference type="NCBI Taxonomy" id="35806"/>
    <lineage>
        <taxon>Bacteria</taxon>
        <taxon>Pseudomonadati</taxon>
        <taxon>Pseudomonadota</taxon>
        <taxon>Alphaproteobacteria</taxon>
        <taxon>Rhodobacterales</taxon>
        <taxon>Paracoccaceae</taxon>
        <taxon>Rhodovulum</taxon>
    </lineage>
</organism>
<dbReference type="EC" id="2.4.1.21" evidence="6"/>
<dbReference type="eggNOG" id="COG0297">
    <property type="taxonomic scope" value="Bacteria"/>
</dbReference>
<feature type="domain" description="Starch synthase catalytic" evidence="7">
    <location>
        <begin position="4"/>
        <end position="236"/>
    </location>
</feature>
<comment type="catalytic activity">
    <reaction evidence="1 6">
        <text>[(1-&gt;4)-alpha-D-glucosyl](n) + ADP-alpha-D-glucose = [(1-&gt;4)-alpha-D-glucosyl](n+1) + ADP + H(+)</text>
        <dbReference type="Rhea" id="RHEA:18189"/>
        <dbReference type="Rhea" id="RHEA-COMP:9584"/>
        <dbReference type="Rhea" id="RHEA-COMP:9587"/>
        <dbReference type="ChEBI" id="CHEBI:15378"/>
        <dbReference type="ChEBI" id="CHEBI:15444"/>
        <dbReference type="ChEBI" id="CHEBI:57498"/>
        <dbReference type="ChEBI" id="CHEBI:456216"/>
        <dbReference type="EC" id="2.4.1.21"/>
    </reaction>
</comment>
<dbReference type="Pfam" id="PF13692">
    <property type="entry name" value="Glyco_trans_1_4"/>
    <property type="match status" value="1"/>
</dbReference>
<dbReference type="SUPFAM" id="SSF53756">
    <property type="entry name" value="UDP-Glycosyltransferase/glycogen phosphorylase"/>
    <property type="match status" value="1"/>
</dbReference>
<comment type="pathway">
    <text evidence="6">Glycan biosynthesis; glycogen biosynthesis.</text>
</comment>
<sequence length="476" mass="50113">MSLNVLSVASECVPLVKTGGLADVAGALPGALKAEGVEMRVLIPGYPGVLAKVGTGETLWESHDFFGGPARLCFATHGGLRLYVLEAAHLFDRPGGPYLDGGGCDWPDNDIRFGALSWMGAQIGAEGAGGWRPDLIQCHDWQAGLVPLYLKARSVDLPTVMTVHNIAFHGLMPAGRMAALGLPGWAFHPGGMEFYGQVSALKAGLVYAWKVTTVSPTYARELRTPEFGGGLDGVIRARAGDVLGILNGIDEADWDPATDPHALRFKQPRGKAKARAALLEEMGLTEGPGPLCVVVSRLTGQKGLDLLLQALPDLVARGGRLALLGSGEPPLEQAWRSAAQRHEGVAVRIGYDEALAHRLIAGGDAILLPSRFEPCGLTQLYGLRYGTIPVVARTGGLADTVIDANPAALAAGVATGIQFAPVNAEALSVALDRLCDLHADPELFAKLQRNAMRAPVGWQGSAAAYARLFREISPPS</sequence>
<comment type="function">
    <text evidence="6">Synthesizes alpha-1,4-glucan chains using ADP-glucose.</text>
</comment>
<reference evidence="8 9" key="1">
    <citation type="submission" date="2015-02" db="EMBL/GenBank/DDBJ databases">
        <title>Genome sequene of Rhodovulum sulfidophilum DSM 2351.</title>
        <authorList>
            <person name="Nagao N."/>
        </authorList>
    </citation>
    <scope>NUCLEOTIDE SEQUENCE [LARGE SCALE GENOMIC DNA]</scope>
    <source>
        <strain evidence="8 9">DSM 2351</strain>
    </source>
</reference>
<name>A0A0D6B1P6_RHOSU</name>
<dbReference type="Proteomes" id="UP000064912">
    <property type="component" value="Chromosome"/>
</dbReference>
<dbReference type="InterPro" id="IPR013534">
    <property type="entry name" value="Starch_synth_cat_dom"/>
</dbReference>
<protein>
    <recommendedName>
        <fullName evidence="6">Glycogen synthase</fullName>
        <ecNumber evidence="6">2.4.1.21</ecNumber>
    </recommendedName>
    <alternativeName>
        <fullName evidence="6">Starch [bacterial glycogen] synthase</fullName>
    </alternativeName>
</protein>
<dbReference type="PATRIC" id="fig|35806.4.peg.1929"/>
<dbReference type="PANTHER" id="PTHR45825">
    <property type="entry name" value="GRANULE-BOUND STARCH SYNTHASE 1, CHLOROPLASTIC/AMYLOPLASTIC"/>
    <property type="match status" value="1"/>
</dbReference>
<dbReference type="GO" id="GO:0004373">
    <property type="term" value="F:alpha-1,4-glucan glucosyltransferase (UDP-glucose donor) activity"/>
    <property type="evidence" value="ECO:0007669"/>
    <property type="project" value="InterPro"/>
</dbReference>
<dbReference type="AlphaFoldDB" id="A0A0D6B1P6"/>
<dbReference type="KEGG" id="rsu:NHU_01872"/>
<evidence type="ECO:0000256" key="5">
    <source>
        <dbReference type="ARBA" id="ARBA00023056"/>
    </source>
</evidence>
<dbReference type="NCBIfam" id="TIGR02095">
    <property type="entry name" value="glgA"/>
    <property type="match status" value="1"/>
</dbReference>
<dbReference type="PANTHER" id="PTHR45825:SF11">
    <property type="entry name" value="ALPHA AMYLASE DOMAIN-CONTAINING PROTEIN"/>
    <property type="match status" value="1"/>
</dbReference>
<accession>A0A0D6B1P6</accession>
<dbReference type="Pfam" id="PF08323">
    <property type="entry name" value="Glyco_transf_5"/>
    <property type="match status" value="1"/>
</dbReference>